<dbReference type="SMART" id="SM00642">
    <property type="entry name" value="Aamy"/>
    <property type="match status" value="1"/>
</dbReference>
<dbReference type="SUPFAM" id="SSF51011">
    <property type="entry name" value="Glycosyl hydrolase domain"/>
    <property type="match status" value="1"/>
</dbReference>
<name>A0ABS3DJM4_9BACT</name>
<dbReference type="InterPro" id="IPR014756">
    <property type="entry name" value="Ig_E-set"/>
</dbReference>
<comment type="similarity">
    <text evidence="3">Belongs to the glycosyl hydrolase 13 family. GlgB subfamily.</text>
</comment>
<sequence>MPISVQFEYRTGLKRDVFRNVRLTGSWDAQGRASGTWSVIPMAPALAEDGCPCFRATVSFDSSQAGTCFQWGVIVDGPGGDGQWGIPAGPREPVSAEPVRGFVLGSGPSCERYHLTQGRRLGAQKHFVPGAPRPLARFAVWAPNARQVEVVFGTQEGGYIADDGTGLSPSLPVLPMVRQEGGVWETSCEGPGALEFERLRFQPYMFRVTKADGQVAYKTDLYSRCQLGSGTSNPRGRPHAGSRRDVNATVSCSVVVDPDQVTKHFREPRWPEQEFLPEEEFWRDEFRPGRPVPTRVEDLVLYELHVGALGFGRDGAGTLEDAMALLDHVEALGVNAIELLPMAEFGGLPNWGYATTHYFAIEYAGGGRDQLKHFVRECHRRGIAVIMDVVYNHYHPDAERAQWMYDSNAHPDNLYYWYEGRPEHYPDYERAAARPGTTAAPGHGGYIDNQSTGYAPRFHEEAVRALFTSSAVCLMEEFHIDGFRVDQTTCIHSYNVLHAHGQPASRTNIAGARFLREWCRTLRLIRPGVMLMAEDHSGWDSVTTPVPRGGLGFDAAWYADFYHHLIGGPARGREFAKLLWTSGQGGGGPLAMGTFAGVLARTGQKKVVYHESHDEAGNGEGTRRTLVVAANGAELQGDVLRAAEARCRTVFGLSVLAAGTPLFLMGEEVGAARDYRYDTFVSQREDLVGLREGRGQHLFRYYQELIRLRLGQAALRSRDLEVLLVHDVDRVLAFRRWSGAEEFLVVASLNDAPFLQGLELVSPRLGTGAWKEVFNSDAGRYGGSNVGNLGATLHASADVLRVVLPARGLVVFQRVASLS</sequence>
<comment type="caution">
    <text evidence="8">The sequence shown here is derived from an EMBL/GenBank/DDBJ whole genome shotgun (WGS) entry which is preliminary data.</text>
</comment>
<evidence type="ECO:0000259" key="7">
    <source>
        <dbReference type="SMART" id="SM00642"/>
    </source>
</evidence>
<dbReference type="SUPFAM" id="SSF51445">
    <property type="entry name" value="(Trans)glycosidases"/>
    <property type="match status" value="1"/>
</dbReference>
<dbReference type="EMBL" id="JAFIMU010000009">
    <property type="protein sequence ID" value="MBN8231520.1"/>
    <property type="molecule type" value="Genomic_DNA"/>
</dbReference>
<evidence type="ECO:0000313" key="8">
    <source>
        <dbReference type="EMBL" id="MBN8231520.1"/>
    </source>
</evidence>
<dbReference type="Gene3D" id="3.20.20.80">
    <property type="entry name" value="Glycosidases"/>
    <property type="match status" value="1"/>
</dbReference>
<protein>
    <recommendedName>
        <fullName evidence="4">1,4-alpha-glucan branching enzyme</fullName>
        <ecNumber evidence="4">2.4.1.18</ecNumber>
    </recommendedName>
</protein>
<dbReference type="RefSeq" id="WP_207055841.1">
    <property type="nucleotide sequence ID" value="NZ_JAFIMU010000009.1"/>
</dbReference>
<dbReference type="Pfam" id="PF02922">
    <property type="entry name" value="CBM_48"/>
    <property type="match status" value="1"/>
</dbReference>
<dbReference type="Pfam" id="PF02806">
    <property type="entry name" value="Alpha-amylase_C"/>
    <property type="match status" value="1"/>
</dbReference>
<dbReference type="Gene3D" id="2.60.40.1180">
    <property type="entry name" value="Golgi alpha-mannosidase II"/>
    <property type="match status" value="1"/>
</dbReference>
<evidence type="ECO:0000256" key="3">
    <source>
        <dbReference type="ARBA" id="ARBA00009000"/>
    </source>
</evidence>
<dbReference type="InterPro" id="IPR004193">
    <property type="entry name" value="Glyco_hydro_13_N"/>
</dbReference>
<dbReference type="PANTHER" id="PTHR43651:SF11">
    <property type="entry name" value="MALTO-OLIGOSYLTREHALOSE TREHALOHYDROLASE"/>
    <property type="match status" value="1"/>
</dbReference>
<gene>
    <name evidence="8" type="ORF">JYK02_28810</name>
</gene>
<dbReference type="PIRSF" id="PIRSF000463">
    <property type="entry name" value="GlgB"/>
    <property type="match status" value="1"/>
</dbReference>
<organism evidence="8 9">
    <name type="scientific">Corallococcus macrosporus</name>
    <dbReference type="NCBI Taxonomy" id="35"/>
    <lineage>
        <taxon>Bacteria</taxon>
        <taxon>Pseudomonadati</taxon>
        <taxon>Myxococcota</taxon>
        <taxon>Myxococcia</taxon>
        <taxon>Myxococcales</taxon>
        <taxon>Cystobacterineae</taxon>
        <taxon>Myxococcaceae</taxon>
        <taxon>Corallococcus</taxon>
    </lineage>
</organism>
<evidence type="ECO:0000256" key="4">
    <source>
        <dbReference type="ARBA" id="ARBA00012541"/>
    </source>
</evidence>
<evidence type="ECO:0000256" key="1">
    <source>
        <dbReference type="ARBA" id="ARBA00000826"/>
    </source>
</evidence>
<reference evidence="8 9" key="1">
    <citation type="submission" date="2021-02" db="EMBL/GenBank/DDBJ databases">
        <title>De Novo genome assembly of isolated myxobacteria.</title>
        <authorList>
            <person name="Stevens D.C."/>
        </authorList>
    </citation>
    <scope>NUCLEOTIDE SEQUENCE [LARGE SCALE GENOMIC DNA]</scope>
    <source>
        <strain evidence="8 9">ATCC 29039</strain>
    </source>
</reference>
<feature type="domain" description="Glycosyl hydrolase family 13 catalytic" evidence="7">
    <location>
        <begin position="313"/>
        <end position="709"/>
    </location>
</feature>
<keyword evidence="6" id="KW-0119">Carbohydrate metabolism</keyword>
<dbReference type="InterPro" id="IPR006048">
    <property type="entry name" value="A-amylase/branching_C"/>
</dbReference>
<evidence type="ECO:0000256" key="6">
    <source>
        <dbReference type="ARBA" id="ARBA00023277"/>
    </source>
</evidence>
<keyword evidence="9" id="KW-1185">Reference proteome</keyword>
<proteinExistence type="inferred from homology"/>
<dbReference type="SUPFAM" id="SSF81296">
    <property type="entry name" value="E set domains"/>
    <property type="match status" value="1"/>
</dbReference>
<dbReference type="Gene3D" id="2.60.40.10">
    <property type="entry name" value="Immunoglobulins"/>
    <property type="match status" value="1"/>
</dbReference>
<evidence type="ECO:0000256" key="2">
    <source>
        <dbReference type="ARBA" id="ARBA00002953"/>
    </source>
</evidence>
<dbReference type="EC" id="2.4.1.18" evidence="4"/>
<dbReference type="InterPro" id="IPR013780">
    <property type="entry name" value="Glyco_hydro_b"/>
</dbReference>
<dbReference type="Pfam" id="PF00128">
    <property type="entry name" value="Alpha-amylase"/>
    <property type="match status" value="1"/>
</dbReference>
<keyword evidence="5" id="KW-0808">Transferase</keyword>
<dbReference type="InterPro" id="IPR013783">
    <property type="entry name" value="Ig-like_fold"/>
</dbReference>
<dbReference type="PANTHER" id="PTHR43651">
    <property type="entry name" value="1,4-ALPHA-GLUCAN-BRANCHING ENZYME"/>
    <property type="match status" value="1"/>
</dbReference>
<evidence type="ECO:0000256" key="5">
    <source>
        <dbReference type="ARBA" id="ARBA00022679"/>
    </source>
</evidence>
<dbReference type="InterPro" id="IPR017853">
    <property type="entry name" value="GH"/>
</dbReference>
<evidence type="ECO:0000313" key="9">
    <source>
        <dbReference type="Proteomes" id="UP000664052"/>
    </source>
</evidence>
<dbReference type="CDD" id="cd11325">
    <property type="entry name" value="AmyAc_GTHase"/>
    <property type="match status" value="1"/>
</dbReference>
<dbReference type="Proteomes" id="UP000664052">
    <property type="component" value="Unassembled WGS sequence"/>
</dbReference>
<accession>A0ABS3DJM4</accession>
<comment type="function">
    <text evidence="2">Catalyzes the formation of the alpha-1,6-glucosidic linkages in glycogen by scission of a 1,4-alpha-linked oligosaccharide from growing alpha-1,4-glucan chains and the subsequent attachment of the oligosaccharide to the alpha-1,6 position.</text>
</comment>
<comment type="catalytic activity">
    <reaction evidence="1">
        <text>Transfers a segment of a (1-&gt;4)-alpha-D-glucan chain to a primary hydroxy group in a similar glucan chain.</text>
        <dbReference type="EC" id="2.4.1.18"/>
    </reaction>
</comment>
<dbReference type="InterPro" id="IPR006047">
    <property type="entry name" value="GH13_cat_dom"/>
</dbReference>
<dbReference type="InterPro" id="IPR037439">
    <property type="entry name" value="Branching_enzy"/>
</dbReference>